<evidence type="ECO:0000313" key="1">
    <source>
        <dbReference type="WBParaSite" id="GPUH_0000753601-mRNA-1"/>
    </source>
</evidence>
<proteinExistence type="predicted"/>
<name>A0A183DFN6_9BILA</name>
<dbReference type="WBParaSite" id="GPUH_0000753601-mRNA-1">
    <property type="protein sequence ID" value="GPUH_0000753601-mRNA-1"/>
    <property type="gene ID" value="GPUH_0000753601"/>
</dbReference>
<reference evidence="1" key="1">
    <citation type="submission" date="2016-06" db="UniProtKB">
        <authorList>
            <consortium name="WormBaseParasite"/>
        </authorList>
    </citation>
    <scope>IDENTIFICATION</scope>
</reference>
<protein>
    <submittedName>
        <fullName evidence="1">Ras-GEF domain-containing protein</fullName>
    </submittedName>
</protein>
<sequence length="94" mass="10455">LNRWLAGEDLMTDVQAAKKLIQRARVHLSSSLRTFGIFSETQINSLFAAVSAASEVESSPTEMKHENDQKTIIKTSQSKTDDLELTSCDFFSVC</sequence>
<dbReference type="AlphaFoldDB" id="A0A183DFN6"/>
<organism evidence="1">
    <name type="scientific">Gongylonema pulchrum</name>
    <dbReference type="NCBI Taxonomy" id="637853"/>
    <lineage>
        <taxon>Eukaryota</taxon>
        <taxon>Metazoa</taxon>
        <taxon>Ecdysozoa</taxon>
        <taxon>Nematoda</taxon>
        <taxon>Chromadorea</taxon>
        <taxon>Rhabditida</taxon>
        <taxon>Spirurina</taxon>
        <taxon>Spiruromorpha</taxon>
        <taxon>Spiruroidea</taxon>
        <taxon>Gongylonematidae</taxon>
        <taxon>Gongylonema</taxon>
    </lineage>
</organism>
<accession>A0A183DFN6</accession>